<keyword evidence="8" id="KW-1185">Reference proteome</keyword>
<dbReference type="EMBL" id="FWEY01000007">
    <property type="protein sequence ID" value="SLM52486.1"/>
    <property type="molecule type" value="Genomic_DNA"/>
</dbReference>
<dbReference type="PRINTS" id="PR00046">
    <property type="entry name" value="SIGMA70FCT"/>
</dbReference>
<dbReference type="PANTHER" id="PTHR30603">
    <property type="entry name" value="RNA POLYMERASE SIGMA FACTOR RPO"/>
    <property type="match status" value="1"/>
</dbReference>
<dbReference type="InterPro" id="IPR007627">
    <property type="entry name" value="RNA_pol_sigma70_r2"/>
</dbReference>
<evidence type="ECO:0000256" key="2">
    <source>
        <dbReference type="ARBA" id="ARBA00023082"/>
    </source>
</evidence>
<dbReference type="NCBIfam" id="TIGR02937">
    <property type="entry name" value="sigma70-ECF"/>
    <property type="match status" value="1"/>
</dbReference>
<dbReference type="Pfam" id="PF04545">
    <property type="entry name" value="Sigma70_r4"/>
    <property type="match status" value="1"/>
</dbReference>
<keyword evidence="3" id="KW-0238">DNA-binding</keyword>
<dbReference type="InterPro" id="IPR007630">
    <property type="entry name" value="RNA_pol_sigma70_r4"/>
</dbReference>
<dbReference type="InterPro" id="IPR013324">
    <property type="entry name" value="RNA_pol_sigma_r3/r4-like"/>
</dbReference>
<dbReference type="SUPFAM" id="SSF88659">
    <property type="entry name" value="Sigma3 and sigma4 domains of RNA polymerase sigma factors"/>
    <property type="match status" value="2"/>
</dbReference>
<accession>A0A1W1IHQ1</accession>
<keyword evidence="1" id="KW-0805">Transcription regulation</keyword>
<dbReference type="Proteomes" id="UP000195985">
    <property type="component" value="Unassembled WGS sequence"/>
</dbReference>
<keyword evidence="2" id="KW-0731">Sigma factor</keyword>
<dbReference type="STRING" id="43064.SAMN04488086_1082"/>
<evidence type="ECO:0000259" key="6">
    <source>
        <dbReference type="Pfam" id="PF04545"/>
    </source>
</evidence>
<dbReference type="InterPro" id="IPR036388">
    <property type="entry name" value="WH-like_DNA-bd_sf"/>
</dbReference>
<keyword evidence="4" id="KW-0804">Transcription</keyword>
<dbReference type="InterPro" id="IPR000943">
    <property type="entry name" value="RNA_pol_sigma70"/>
</dbReference>
<dbReference type="InterPro" id="IPR013325">
    <property type="entry name" value="RNA_pol_sigma_r2"/>
</dbReference>
<name>A0A1W1IHQ1_9LACT</name>
<feature type="domain" description="RNA polymerase sigma-70 region 2" evidence="5">
    <location>
        <begin position="158"/>
        <end position="224"/>
    </location>
</feature>
<evidence type="ECO:0000256" key="1">
    <source>
        <dbReference type="ARBA" id="ARBA00023015"/>
    </source>
</evidence>
<dbReference type="GO" id="GO:0006352">
    <property type="term" value="P:DNA-templated transcription initiation"/>
    <property type="evidence" value="ECO:0007669"/>
    <property type="project" value="InterPro"/>
</dbReference>
<dbReference type="RefSeq" id="WP_177208597.1">
    <property type="nucleotide sequence ID" value="NZ_FONM01000008.1"/>
</dbReference>
<organism evidence="7 8">
    <name type="scientific">Trichococcus pasteurii</name>
    <dbReference type="NCBI Taxonomy" id="43064"/>
    <lineage>
        <taxon>Bacteria</taxon>
        <taxon>Bacillati</taxon>
        <taxon>Bacillota</taxon>
        <taxon>Bacilli</taxon>
        <taxon>Lactobacillales</taxon>
        <taxon>Carnobacteriaceae</taxon>
        <taxon>Trichococcus</taxon>
    </lineage>
</organism>
<evidence type="ECO:0000259" key="5">
    <source>
        <dbReference type="Pfam" id="PF04542"/>
    </source>
</evidence>
<dbReference type="Pfam" id="PF04542">
    <property type="entry name" value="Sigma70_r2"/>
    <property type="match status" value="1"/>
</dbReference>
<feature type="domain" description="RNA polymerase sigma-70 region 4" evidence="6">
    <location>
        <begin position="344"/>
        <end position="396"/>
    </location>
</feature>
<dbReference type="InterPro" id="IPR014284">
    <property type="entry name" value="RNA_pol_sigma-70_dom"/>
</dbReference>
<dbReference type="PANTHER" id="PTHR30603:SF47">
    <property type="entry name" value="RNA POLYMERASE SIGMA FACTOR SIGD, CHLOROPLASTIC"/>
    <property type="match status" value="1"/>
</dbReference>
<dbReference type="GO" id="GO:0016987">
    <property type="term" value="F:sigma factor activity"/>
    <property type="evidence" value="ECO:0007669"/>
    <property type="project" value="UniProtKB-KW"/>
</dbReference>
<evidence type="ECO:0000313" key="7">
    <source>
        <dbReference type="EMBL" id="SLM52486.1"/>
    </source>
</evidence>
<evidence type="ECO:0000313" key="8">
    <source>
        <dbReference type="Proteomes" id="UP000195985"/>
    </source>
</evidence>
<sequence>MDSQLAEQLTIIFPDKVIPDNIQQFYRKIEDHHILDDISAYSVLYQDKEKLKKLLNLHGFSCNWPTKAINHMGHKQGVGTSPDQENANVIKLGADNQSKTLTDTPAWDDDFDLDDFLESEEFSTSMQQNADLSDFRFNKEMIRDYQQDNQEALKEAIVENNQRLVWKIVKMYRRHNTSISLTEEDLMISGNIGLLKAIERFDPDMGFEFSTYATNWIRQSISRDIMDFGYMIRLPVHLGEKLNKLNRVESEFQIKYPNYSIEEICSALEIDKEEYLKLKTYEYQYRNMSSIDKAIGPDGDTALIDLLQNNHAVSSDDSENELLKAPEELTVSKAVAQEINSLLIDTLTERECSVVKMRLGLDGEEEHTLEKIGEKFGVTRERIRQIESKALEKIRNHMNFLLATKGDYL</sequence>
<protein>
    <submittedName>
        <fullName evidence="7">Rna polymerase sigma-70</fullName>
    </submittedName>
</protein>
<gene>
    <name evidence="7" type="ORF">TPAS_2180</name>
</gene>
<evidence type="ECO:0000256" key="4">
    <source>
        <dbReference type="ARBA" id="ARBA00023163"/>
    </source>
</evidence>
<dbReference type="SUPFAM" id="SSF88946">
    <property type="entry name" value="Sigma2 domain of RNA polymerase sigma factors"/>
    <property type="match status" value="1"/>
</dbReference>
<dbReference type="InterPro" id="IPR050239">
    <property type="entry name" value="Sigma-70_RNA_pol_init_factors"/>
</dbReference>
<dbReference type="Gene3D" id="1.10.10.10">
    <property type="entry name" value="Winged helix-like DNA-binding domain superfamily/Winged helix DNA-binding domain"/>
    <property type="match status" value="2"/>
</dbReference>
<dbReference type="Gene3D" id="1.10.601.10">
    <property type="entry name" value="RNA Polymerase Primary Sigma Factor"/>
    <property type="match status" value="1"/>
</dbReference>
<proteinExistence type="predicted"/>
<evidence type="ECO:0000256" key="3">
    <source>
        <dbReference type="ARBA" id="ARBA00023125"/>
    </source>
</evidence>
<dbReference type="GO" id="GO:0003677">
    <property type="term" value="F:DNA binding"/>
    <property type="evidence" value="ECO:0007669"/>
    <property type="project" value="UniProtKB-KW"/>
</dbReference>
<dbReference type="CDD" id="cd06171">
    <property type="entry name" value="Sigma70_r4"/>
    <property type="match status" value="1"/>
</dbReference>
<dbReference type="AlphaFoldDB" id="A0A1W1IHQ1"/>
<reference evidence="8" key="1">
    <citation type="submission" date="2016-04" db="EMBL/GenBank/DDBJ databases">
        <authorList>
            <person name="Strepis N."/>
        </authorList>
    </citation>
    <scope>NUCLEOTIDE SEQUENCE [LARGE SCALE GENOMIC DNA]</scope>
</reference>